<gene>
    <name evidence="3" type="ORF">PDESU_00578</name>
</gene>
<dbReference type="RefSeq" id="WP_136077729.1">
    <property type="nucleotide sequence ID" value="NZ_CAAHFG010000001.1"/>
</dbReference>
<dbReference type="SUPFAM" id="SSF89447">
    <property type="entry name" value="AbrB/MazE/MraZ-like"/>
    <property type="match status" value="1"/>
</dbReference>
<dbReference type="NCBIfam" id="TIGR01439">
    <property type="entry name" value="lp_hng_hel_AbrB"/>
    <property type="match status" value="1"/>
</dbReference>
<keyword evidence="1" id="KW-0238">DNA-binding</keyword>
<evidence type="ECO:0000259" key="2">
    <source>
        <dbReference type="PROSITE" id="PS51740"/>
    </source>
</evidence>
<reference evidence="3 4" key="1">
    <citation type="submission" date="2019-04" db="EMBL/GenBank/DDBJ databases">
        <authorList>
            <person name="Van Vliet M D."/>
        </authorList>
    </citation>
    <scope>NUCLEOTIDE SEQUENCE [LARGE SCALE GENOMIC DNA]</scope>
    <source>
        <strain evidence="3 4">F1</strain>
    </source>
</reference>
<accession>A0A6C2TWN3</accession>
<organism evidence="3 4">
    <name type="scientific">Pontiella desulfatans</name>
    <dbReference type="NCBI Taxonomy" id="2750659"/>
    <lineage>
        <taxon>Bacteria</taxon>
        <taxon>Pseudomonadati</taxon>
        <taxon>Kiritimatiellota</taxon>
        <taxon>Kiritimatiellia</taxon>
        <taxon>Kiritimatiellales</taxon>
        <taxon>Pontiellaceae</taxon>
        <taxon>Pontiella</taxon>
    </lineage>
</organism>
<proteinExistence type="predicted"/>
<dbReference type="Proteomes" id="UP000366872">
    <property type="component" value="Unassembled WGS sequence"/>
</dbReference>
<dbReference type="EMBL" id="CAAHFG010000001">
    <property type="protein sequence ID" value="VGO12029.1"/>
    <property type="molecule type" value="Genomic_DNA"/>
</dbReference>
<name>A0A6C2TWN3_PONDE</name>
<dbReference type="PROSITE" id="PS51740">
    <property type="entry name" value="SPOVT_ABRB"/>
    <property type="match status" value="1"/>
</dbReference>
<dbReference type="Pfam" id="PF04014">
    <property type="entry name" value="MazE_antitoxin"/>
    <property type="match status" value="1"/>
</dbReference>
<keyword evidence="4" id="KW-1185">Reference proteome</keyword>
<dbReference type="InterPro" id="IPR037914">
    <property type="entry name" value="SpoVT-AbrB_sf"/>
</dbReference>
<evidence type="ECO:0000256" key="1">
    <source>
        <dbReference type="PROSITE-ProRule" id="PRU01076"/>
    </source>
</evidence>
<dbReference type="InterPro" id="IPR007159">
    <property type="entry name" value="SpoVT-AbrB_dom"/>
</dbReference>
<dbReference type="SMART" id="SM00966">
    <property type="entry name" value="SpoVT_AbrB"/>
    <property type="match status" value="1"/>
</dbReference>
<evidence type="ECO:0000313" key="4">
    <source>
        <dbReference type="Proteomes" id="UP000366872"/>
    </source>
</evidence>
<dbReference type="GO" id="GO:0003677">
    <property type="term" value="F:DNA binding"/>
    <property type="evidence" value="ECO:0007669"/>
    <property type="project" value="UniProtKB-UniRule"/>
</dbReference>
<sequence>MVATMTSKGQLTIPVEARRRLGLKAGTKVDLVTTEDGRLELIPLTDSVKGLKGMVPKPEKPLSLEEMEQAIAGGSAS</sequence>
<feature type="domain" description="SpoVT-AbrB" evidence="2">
    <location>
        <begin position="1"/>
        <end position="46"/>
    </location>
</feature>
<dbReference type="Gene3D" id="2.10.260.10">
    <property type="match status" value="1"/>
</dbReference>
<evidence type="ECO:0000313" key="3">
    <source>
        <dbReference type="EMBL" id="VGO12029.1"/>
    </source>
</evidence>
<protein>
    <recommendedName>
        <fullName evidence="2">SpoVT-AbrB domain-containing protein</fullName>
    </recommendedName>
</protein>
<dbReference type="AlphaFoldDB" id="A0A6C2TWN3"/>